<proteinExistence type="predicted"/>
<dbReference type="EMBL" id="UOGJ01000076">
    <property type="protein sequence ID" value="VAX35997.1"/>
    <property type="molecule type" value="Genomic_DNA"/>
</dbReference>
<evidence type="ECO:0000256" key="1">
    <source>
        <dbReference type="SAM" id="Coils"/>
    </source>
</evidence>
<keyword evidence="1" id="KW-0175">Coiled coil</keyword>
<dbReference type="InterPro" id="IPR009057">
    <property type="entry name" value="Homeodomain-like_sf"/>
</dbReference>
<gene>
    <name evidence="2" type="ORF">MNBD_UNCLBAC01-1325</name>
</gene>
<dbReference type="GO" id="GO:0006313">
    <property type="term" value="P:DNA transposition"/>
    <property type="evidence" value="ECO:0007669"/>
    <property type="project" value="InterPro"/>
</dbReference>
<dbReference type="GO" id="GO:0004803">
    <property type="term" value="F:transposase activity"/>
    <property type="evidence" value="ECO:0007669"/>
    <property type="project" value="InterPro"/>
</dbReference>
<dbReference type="InterPro" id="IPR002514">
    <property type="entry name" value="Transposase_8"/>
</dbReference>
<feature type="coiled-coil region" evidence="1">
    <location>
        <begin position="116"/>
        <end position="150"/>
    </location>
</feature>
<accession>A0A3B1E299</accession>
<dbReference type="GO" id="GO:0003677">
    <property type="term" value="F:DNA binding"/>
    <property type="evidence" value="ECO:0007669"/>
    <property type="project" value="InterPro"/>
</dbReference>
<evidence type="ECO:0000313" key="2">
    <source>
        <dbReference type="EMBL" id="VAX35997.1"/>
    </source>
</evidence>
<dbReference type="SUPFAM" id="SSF46689">
    <property type="entry name" value="Homeodomain-like"/>
    <property type="match status" value="1"/>
</dbReference>
<protein>
    <submittedName>
        <fullName evidence="2">Mobile element protein</fullName>
    </submittedName>
</protein>
<reference evidence="2" key="1">
    <citation type="submission" date="2018-06" db="EMBL/GenBank/DDBJ databases">
        <authorList>
            <person name="Zhirakovskaya E."/>
        </authorList>
    </citation>
    <scope>NUCLEOTIDE SEQUENCE</scope>
</reference>
<name>A0A3B1E299_9ZZZZ</name>
<sequence>MATYSQKFKVQSVNKALNRGANQTIKDVSLKLGVGFSTLQKWMRLAKDNQLEKPSKTMTKEKSPHEWSNSQRLDAILECHGLTDEQASKYCREKGIYLHHIKKWKREIQANTNGAVLDSNKAQKKLKREYKILKKELNRKEKALAETAALLVLSKKLEAMWGENQEN</sequence>
<dbReference type="Gene3D" id="1.10.10.60">
    <property type="entry name" value="Homeodomain-like"/>
    <property type="match status" value="1"/>
</dbReference>
<dbReference type="Pfam" id="PF01527">
    <property type="entry name" value="HTH_Tnp_1"/>
    <property type="match status" value="1"/>
</dbReference>
<dbReference type="AlphaFoldDB" id="A0A3B1E299"/>
<organism evidence="2">
    <name type="scientific">hydrothermal vent metagenome</name>
    <dbReference type="NCBI Taxonomy" id="652676"/>
    <lineage>
        <taxon>unclassified sequences</taxon>
        <taxon>metagenomes</taxon>
        <taxon>ecological metagenomes</taxon>
    </lineage>
</organism>